<dbReference type="Proteomes" id="UP000193560">
    <property type="component" value="Unassembled WGS sequence"/>
</dbReference>
<evidence type="ECO:0000313" key="6">
    <source>
        <dbReference type="Proteomes" id="UP000193560"/>
    </source>
</evidence>
<evidence type="ECO:0000259" key="4">
    <source>
        <dbReference type="SMART" id="SM00460"/>
    </source>
</evidence>
<reference evidence="5 6" key="1">
    <citation type="submission" date="2016-07" db="EMBL/GenBank/DDBJ databases">
        <title>Pervasive Adenine N6-methylation of Active Genes in Fungi.</title>
        <authorList>
            <consortium name="DOE Joint Genome Institute"/>
            <person name="Mondo S.J."/>
            <person name="Dannebaum R.O."/>
            <person name="Kuo R.C."/>
            <person name="Labutti K."/>
            <person name="Haridas S."/>
            <person name="Kuo A."/>
            <person name="Salamov A."/>
            <person name="Ahrendt S.R."/>
            <person name="Lipzen A."/>
            <person name="Sullivan W."/>
            <person name="Andreopoulos W.B."/>
            <person name="Clum A."/>
            <person name="Lindquist E."/>
            <person name="Daum C."/>
            <person name="Ramamoorthy G.K."/>
            <person name="Gryganskyi A."/>
            <person name="Culley D."/>
            <person name="Magnuson J.K."/>
            <person name="James T.Y."/>
            <person name="O'Malley M.A."/>
            <person name="Stajich J.E."/>
            <person name="Spatafora J.W."/>
            <person name="Visel A."/>
            <person name="Grigoriev I.V."/>
        </authorList>
    </citation>
    <scope>NUCLEOTIDE SEQUENCE [LARGE SCALE GENOMIC DNA]</scope>
    <source>
        <strain evidence="5 6">NRRL 1336</strain>
    </source>
</reference>
<feature type="domain" description="Transglutaminase-like" evidence="4">
    <location>
        <begin position="140"/>
        <end position="195"/>
    </location>
</feature>
<dbReference type="SUPFAM" id="SSF54001">
    <property type="entry name" value="Cysteine proteinases"/>
    <property type="match status" value="1"/>
</dbReference>
<evidence type="ECO:0000256" key="3">
    <source>
        <dbReference type="ARBA" id="ARBA00022833"/>
    </source>
</evidence>
<dbReference type="SMART" id="SM00460">
    <property type="entry name" value="TGc"/>
    <property type="match status" value="1"/>
</dbReference>
<name>A0A1X2IWX7_9FUNG</name>
<evidence type="ECO:0000256" key="1">
    <source>
        <dbReference type="ARBA" id="ARBA00009390"/>
    </source>
</evidence>
<dbReference type="GO" id="GO:0000224">
    <property type="term" value="F:peptide-N4-(N-acetyl-beta-glucosaminyl)asparagine amidase activity"/>
    <property type="evidence" value="ECO:0007669"/>
    <property type="project" value="EnsemblFungi"/>
</dbReference>
<dbReference type="GO" id="GO:0005829">
    <property type="term" value="C:cytosol"/>
    <property type="evidence" value="ECO:0007669"/>
    <property type="project" value="EnsemblFungi"/>
</dbReference>
<proteinExistence type="inferred from homology"/>
<dbReference type="GO" id="GO:0006515">
    <property type="term" value="P:protein quality control for misfolded or incompletely synthesized proteins"/>
    <property type="evidence" value="ECO:0007669"/>
    <property type="project" value="EnsemblFungi"/>
</dbReference>
<protein>
    <recommendedName>
        <fullName evidence="4">Transglutaminase-like domain-containing protein</fullName>
    </recommendedName>
</protein>
<comment type="similarity">
    <text evidence="1">Belongs to the transglutaminase-like superfamily. PNGase family.</text>
</comment>
<dbReference type="PANTHER" id="PTHR12143:SF19">
    <property type="entry name" value="PEPTIDE-N(4)-(N-ACETYL-BETA-GLUCOSAMINYL)ASPARAGINE AMIDASE"/>
    <property type="match status" value="1"/>
</dbReference>
<dbReference type="EMBL" id="MCGE01000003">
    <property type="protein sequence ID" value="ORZ23533.1"/>
    <property type="molecule type" value="Genomic_DNA"/>
</dbReference>
<gene>
    <name evidence="5" type="ORF">BCR42DRAFT_318361</name>
</gene>
<sequence length="320" mass="37450">MLKQTTNALGTGTNPFLREIKSNSENARIYEQPDLLEKALEVIPIHEFYEKAESNGVDPDGGDLEDQVIKQLLHWFKNDFFHWVNEPECGTCMSSNTQMTGHTQPNQQELHHDASVVELYQCNSCRSYIRFPRYNDPAKLLQTRKGRCGEWANCFTLCCRAVGVEARLVLDKTDHVWTEIYSNYQRRWIHCDPCEDVFDRPLMYSAGWNKELTYCIAYSSDEVVDVTRRYVRDWPKVLQRRRLVDEQLLSDSIADMCQQIKQRRIADNDRLLLLEERHKDEQDELQKASLRPPALRDDDMVGRQSGKYCTISVVAFWVFL</sequence>
<dbReference type="GO" id="GO:0051787">
    <property type="term" value="F:misfolded protein binding"/>
    <property type="evidence" value="ECO:0007669"/>
    <property type="project" value="EnsemblFungi"/>
</dbReference>
<dbReference type="Gene3D" id="2.20.25.10">
    <property type="match status" value="1"/>
</dbReference>
<accession>A0A1X2IWX7</accession>
<dbReference type="Gene3D" id="3.10.620.30">
    <property type="match status" value="1"/>
</dbReference>
<dbReference type="FunFam" id="2.20.25.10:FF:000011">
    <property type="entry name" value="peptide-N(4)-(N-acetyl-beta- glucosaminyl)asparagine amidase"/>
    <property type="match status" value="1"/>
</dbReference>
<evidence type="ECO:0000313" key="5">
    <source>
        <dbReference type="EMBL" id="ORZ23533.1"/>
    </source>
</evidence>
<dbReference type="InterPro" id="IPR038765">
    <property type="entry name" value="Papain-like_cys_pep_sf"/>
</dbReference>
<dbReference type="AlphaFoldDB" id="A0A1X2IWX7"/>
<keyword evidence="3" id="KW-0862">Zinc</keyword>
<keyword evidence="6" id="KW-1185">Reference proteome</keyword>
<dbReference type="GO" id="GO:0046872">
    <property type="term" value="F:metal ion binding"/>
    <property type="evidence" value="ECO:0007669"/>
    <property type="project" value="UniProtKB-KW"/>
</dbReference>
<dbReference type="GO" id="GO:0097466">
    <property type="term" value="P:ubiquitin-dependent glycoprotein ERAD pathway"/>
    <property type="evidence" value="ECO:0007669"/>
    <property type="project" value="EnsemblFungi"/>
</dbReference>
<dbReference type="PANTHER" id="PTHR12143">
    <property type="entry name" value="PEPTIDE N-GLYCANASE PNGASE -RELATED"/>
    <property type="match status" value="1"/>
</dbReference>
<dbReference type="Pfam" id="PF01841">
    <property type="entry name" value="Transglut_core"/>
    <property type="match status" value="1"/>
</dbReference>
<dbReference type="STRING" id="90262.A0A1X2IWX7"/>
<evidence type="ECO:0000256" key="2">
    <source>
        <dbReference type="ARBA" id="ARBA00022723"/>
    </source>
</evidence>
<comment type="caution">
    <text evidence="5">The sequence shown here is derived from an EMBL/GenBank/DDBJ whole genome shotgun (WGS) entry which is preliminary data.</text>
</comment>
<dbReference type="GO" id="GO:0005634">
    <property type="term" value="C:nucleus"/>
    <property type="evidence" value="ECO:0007669"/>
    <property type="project" value="EnsemblFungi"/>
</dbReference>
<organism evidence="5 6">
    <name type="scientific">Absidia repens</name>
    <dbReference type="NCBI Taxonomy" id="90262"/>
    <lineage>
        <taxon>Eukaryota</taxon>
        <taxon>Fungi</taxon>
        <taxon>Fungi incertae sedis</taxon>
        <taxon>Mucoromycota</taxon>
        <taxon>Mucoromycotina</taxon>
        <taxon>Mucoromycetes</taxon>
        <taxon>Mucorales</taxon>
        <taxon>Cunninghamellaceae</taxon>
        <taxon>Absidia</taxon>
    </lineage>
</organism>
<dbReference type="OrthoDB" id="409136at2759"/>
<dbReference type="GO" id="GO:0120125">
    <property type="term" value="C:PNGase complex"/>
    <property type="evidence" value="ECO:0007669"/>
    <property type="project" value="EnsemblFungi"/>
</dbReference>
<dbReference type="InterPro" id="IPR002931">
    <property type="entry name" value="Transglutaminase-like"/>
</dbReference>
<dbReference type="InterPro" id="IPR050883">
    <property type="entry name" value="PNGase"/>
</dbReference>
<keyword evidence="2" id="KW-0479">Metal-binding</keyword>